<keyword evidence="3" id="KW-0547">Nucleotide-binding</keyword>
<evidence type="ECO:0000256" key="4">
    <source>
        <dbReference type="ARBA" id="ARBA00022755"/>
    </source>
</evidence>
<dbReference type="GO" id="GO:0005524">
    <property type="term" value="F:ATP binding"/>
    <property type="evidence" value="ECO:0007669"/>
    <property type="project" value="UniProtKB-KW"/>
</dbReference>
<name>X0RF71_9ZZZZ</name>
<dbReference type="PANTHER" id="PTHR34696">
    <property type="entry name" value="PHOSPHORIBOSYLFORMYLGLYCINAMIDINE SYNTHASE SUBUNIT PURS"/>
    <property type="match status" value="1"/>
</dbReference>
<keyword evidence="2" id="KW-0436">Ligase</keyword>
<reference evidence="6" key="1">
    <citation type="journal article" date="2014" name="Front. Microbiol.">
        <title>High frequency of phylogenetically diverse reductive dehalogenase-homologous genes in deep subseafloor sedimentary metagenomes.</title>
        <authorList>
            <person name="Kawai M."/>
            <person name="Futagami T."/>
            <person name="Toyoda A."/>
            <person name="Takaki Y."/>
            <person name="Nishi S."/>
            <person name="Hori S."/>
            <person name="Arai W."/>
            <person name="Tsubouchi T."/>
            <person name="Morono Y."/>
            <person name="Uchiyama I."/>
            <person name="Ito T."/>
            <person name="Fujiyama A."/>
            <person name="Inagaki F."/>
            <person name="Takami H."/>
        </authorList>
    </citation>
    <scope>NUCLEOTIDE SEQUENCE</scope>
    <source>
        <strain evidence="6">Expedition CK06-06</strain>
    </source>
</reference>
<dbReference type="SUPFAM" id="SSF82697">
    <property type="entry name" value="PurS-like"/>
    <property type="match status" value="1"/>
</dbReference>
<protein>
    <recommendedName>
        <fullName evidence="7">Phosphoribosylformylglycinamidine synthase, purS protein</fullName>
    </recommendedName>
</protein>
<organism evidence="6">
    <name type="scientific">marine sediment metagenome</name>
    <dbReference type="NCBI Taxonomy" id="412755"/>
    <lineage>
        <taxon>unclassified sequences</taxon>
        <taxon>metagenomes</taxon>
        <taxon>ecological metagenomes</taxon>
    </lineage>
</organism>
<evidence type="ECO:0000313" key="6">
    <source>
        <dbReference type="EMBL" id="GAF67549.1"/>
    </source>
</evidence>
<dbReference type="EMBL" id="BARS01007586">
    <property type="protein sequence ID" value="GAF67549.1"/>
    <property type="molecule type" value="Genomic_DNA"/>
</dbReference>
<evidence type="ECO:0000256" key="1">
    <source>
        <dbReference type="ARBA" id="ARBA00022490"/>
    </source>
</evidence>
<evidence type="ECO:0000256" key="5">
    <source>
        <dbReference type="ARBA" id="ARBA00022840"/>
    </source>
</evidence>
<keyword evidence="4" id="KW-0658">Purine biosynthesis</keyword>
<dbReference type="NCBIfam" id="TIGR00302">
    <property type="entry name" value="phosphoribosylformylglycinamidine synthase subunit PurS"/>
    <property type="match status" value="1"/>
</dbReference>
<dbReference type="NCBIfam" id="NF004630">
    <property type="entry name" value="PRK05974.1"/>
    <property type="match status" value="1"/>
</dbReference>
<dbReference type="GO" id="GO:0006164">
    <property type="term" value="P:purine nucleotide biosynthetic process"/>
    <property type="evidence" value="ECO:0007669"/>
    <property type="project" value="UniProtKB-KW"/>
</dbReference>
<comment type="caution">
    <text evidence="6">The sequence shown here is derived from an EMBL/GenBank/DDBJ whole genome shotgun (WGS) entry which is preliminary data.</text>
</comment>
<keyword evidence="1" id="KW-0963">Cytoplasm</keyword>
<sequence length="84" mass="9615">MYLAKIYVTLKPTVNDPQGLTVKGGLRTLGFDNIQSVRVGKYMEVHLEEKDGSKAEEEVREMCRKLLANPVIEDFRFELEEIKG</sequence>
<dbReference type="InterPro" id="IPR003850">
    <property type="entry name" value="PurS"/>
</dbReference>
<gene>
    <name evidence="6" type="ORF">S01H1_14564</name>
</gene>
<dbReference type="AlphaFoldDB" id="X0RF71"/>
<dbReference type="InterPro" id="IPR036604">
    <property type="entry name" value="PurS-like_sf"/>
</dbReference>
<proteinExistence type="inferred from homology"/>
<dbReference type="PANTHER" id="PTHR34696:SF1">
    <property type="entry name" value="PHOSPHORIBOSYLFORMYLGLYCINAMIDINE SYNTHASE SUBUNIT PURS"/>
    <property type="match status" value="1"/>
</dbReference>
<dbReference type="HAMAP" id="MF_01926">
    <property type="entry name" value="PurS"/>
    <property type="match status" value="1"/>
</dbReference>
<evidence type="ECO:0008006" key="7">
    <source>
        <dbReference type="Google" id="ProtNLM"/>
    </source>
</evidence>
<accession>X0RF71</accession>
<evidence type="ECO:0000256" key="3">
    <source>
        <dbReference type="ARBA" id="ARBA00022741"/>
    </source>
</evidence>
<keyword evidence="5" id="KW-0067">ATP-binding</keyword>
<dbReference type="Pfam" id="PF02700">
    <property type="entry name" value="PurS"/>
    <property type="match status" value="1"/>
</dbReference>
<evidence type="ECO:0000256" key="2">
    <source>
        <dbReference type="ARBA" id="ARBA00022598"/>
    </source>
</evidence>
<dbReference type="Gene3D" id="3.30.1280.10">
    <property type="entry name" value="Phosphoribosylformylglycinamidine synthase subunit PurS"/>
    <property type="match status" value="1"/>
</dbReference>
<dbReference type="GO" id="GO:0016874">
    <property type="term" value="F:ligase activity"/>
    <property type="evidence" value="ECO:0007669"/>
    <property type="project" value="UniProtKB-KW"/>
</dbReference>